<accession>A0A125R074</accession>
<keyword evidence="2" id="KW-1185">Reference proteome</keyword>
<dbReference type="KEGG" id="hco:LOKO_02264"/>
<reference evidence="1 2" key="2">
    <citation type="submission" date="2016-02" db="EMBL/GenBank/DDBJ databases">
        <authorList>
            <person name="Wen L."/>
            <person name="He K."/>
            <person name="Yang H."/>
        </authorList>
    </citation>
    <scope>NUCLEOTIDE SEQUENCE [LARGE SCALE GENOMIC DNA]</scope>
    <source>
        <strain evidence="1 2">AGD 8-3</strain>
    </source>
</reference>
<gene>
    <name evidence="1" type="ORF">LOKO_02264</name>
</gene>
<evidence type="ECO:0000313" key="1">
    <source>
        <dbReference type="EMBL" id="AMD01324.1"/>
    </source>
</evidence>
<dbReference type="PATRIC" id="fig|507626.3.peg.2252"/>
<dbReference type="Proteomes" id="UP000063387">
    <property type="component" value="Chromosome"/>
</dbReference>
<evidence type="ECO:0000313" key="2">
    <source>
        <dbReference type="Proteomes" id="UP000063387"/>
    </source>
</evidence>
<organism evidence="1 2">
    <name type="scientific">Halomonas chromatireducens</name>
    <dbReference type="NCBI Taxonomy" id="507626"/>
    <lineage>
        <taxon>Bacteria</taxon>
        <taxon>Pseudomonadati</taxon>
        <taxon>Pseudomonadota</taxon>
        <taxon>Gammaproteobacteria</taxon>
        <taxon>Oceanospirillales</taxon>
        <taxon>Halomonadaceae</taxon>
        <taxon>Halomonas</taxon>
    </lineage>
</organism>
<proteinExistence type="predicted"/>
<name>A0A125R074_9GAMM</name>
<dbReference type="EMBL" id="CP014226">
    <property type="protein sequence ID" value="AMD01324.1"/>
    <property type="molecule type" value="Genomic_DNA"/>
</dbReference>
<reference evidence="1 2" key="1">
    <citation type="journal article" date="2016" name="Genome Announc.">
        <title>Draft Genome Sequence of 'Halomonas chromatireducens' Strain AGD 8-3, a Haloalkaliphilic Chromate- and Selenite-Reducing Gammaproteobacterium.</title>
        <authorList>
            <person name="Sharko F.S."/>
            <person name="Shapovalova A.A."/>
            <person name="Tsygankova S.V."/>
            <person name="Komova A.V."/>
            <person name="Boulygina E.S."/>
            <person name="Teslyuk A.B."/>
            <person name="Gotovtsev P.M."/>
            <person name="Namsaraev Z.B."/>
            <person name="Khijniak T.V."/>
            <person name="Nedoluzhko A.V."/>
            <person name="Vasilov R.G."/>
        </authorList>
    </citation>
    <scope>NUCLEOTIDE SEQUENCE [LARGE SCALE GENOMIC DNA]</scope>
    <source>
        <strain evidence="1 2">AGD 8-3</strain>
    </source>
</reference>
<sequence>MNETMPQSGFYAKVRRGMPALIAQWRKLGSGDPDRLALILAETARVAKLGQPDETPDGDTLAAWSRPEAGDIIPLWAARTAAFLLMQMPARPAPHSDDEACAWAYCWLLNRSFDDVEAARAALPTHLHDKLTHAVGAAWADRQGLRLV</sequence>
<dbReference type="AlphaFoldDB" id="A0A125R074"/>
<protein>
    <submittedName>
        <fullName evidence="1">Uncharacterized protein</fullName>
    </submittedName>
</protein>
<dbReference type="STRING" id="507626.LOKO_02264"/>